<dbReference type="RefSeq" id="WP_386162680.1">
    <property type="nucleotide sequence ID" value="NZ_JBHMBS010000035.1"/>
</dbReference>
<dbReference type="InterPro" id="IPR036388">
    <property type="entry name" value="WH-like_DNA-bd_sf"/>
</dbReference>
<feature type="region of interest" description="Disordered" evidence="1">
    <location>
        <begin position="100"/>
        <end position="133"/>
    </location>
</feature>
<keyword evidence="3" id="KW-1185">Reference proteome</keyword>
<dbReference type="Gene3D" id="1.10.10.10">
    <property type="entry name" value="Winged helix-like DNA-binding domain superfamily/Winged helix DNA-binding domain"/>
    <property type="match status" value="1"/>
</dbReference>
<protein>
    <submittedName>
        <fullName evidence="2">ArsR/SmtB family transcription factor</fullName>
    </submittedName>
</protein>
<proteinExistence type="predicted"/>
<dbReference type="InterPro" id="IPR036390">
    <property type="entry name" value="WH_DNA-bd_sf"/>
</dbReference>
<accession>A0ABV5TTV9</accession>
<organism evidence="2 3">
    <name type="scientific">Streptosporangium vulgare</name>
    <dbReference type="NCBI Taxonomy" id="46190"/>
    <lineage>
        <taxon>Bacteria</taxon>
        <taxon>Bacillati</taxon>
        <taxon>Actinomycetota</taxon>
        <taxon>Actinomycetes</taxon>
        <taxon>Streptosporangiales</taxon>
        <taxon>Streptosporangiaceae</taxon>
        <taxon>Streptosporangium</taxon>
    </lineage>
</organism>
<dbReference type="CDD" id="cd00090">
    <property type="entry name" value="HTH_ARSR"/>
    <property type="match status" value="1"/>
</dbReference>
<evidence type="ECO:0000256" key="1">
    <source>
        <dbReference type="SAM" id="MobiDB-lite"/>
    </source>
</evidence>
<dbReference type="Pfam" id="PF12840">
    <property type="entry name" value="HTH_20"/>
    <property type="match status" value="1"/>
</dbReference>
<dbReference type="EMBL" id="JBHMBS010000035">
    <property type="protein sequence ID" value="MFB9681580.1"/>
    <property type="molecule type" value="Genomic_DNA"/>
</dbReference>
<feature type="compositionally biased region" description="Low complexity" evidence="1">
    <location>
        <begin position="253"/>
        <end position="280"/>
    </location>
</feature>
<evidence type="ECO:0000313" key="2">
    <source>
        <dbReference type="EMBL" id="MFB9681580.1"/>
    </source>
</evidence>
<dbReference type="InterPro" id="IPR011991">
    <property type="entry name" value="ArsR-like_HTH"/>
</dbReference>
<dbReference type="SUPFAM" id="SSF46785">
    <property type="entry name" value="Winged helix' DNA-binding domain"/>
    <property type="match status" value="1"/>
</dbReference>
<evidence type="ECO:0000313" key="3">
    <source>
        <dbReference type="Proteomes" id="UP001589610"/>
    </source>
</evidence>
<gene>
    <name evidence="2" type="ORF">ACFFRH_39400</name>
</gene>
<name>A0ABV5TTV9_9ACTN</name>
<feature type="region of interest" description="Disordered" evidence="1">
    <location>
        <begin position="226"/>
        <end position="280"/>
    </location>
</feature>
<dbReference type="Proteomes" id="UP001589610">
    <property type="component" value="Unassembled WGS sequence"/>
</dbReference>
<sequence length="280" mass="28553">MAATEMTLMDEPDRLRVALPPIRRRLLARLREPASAVQLAAEFDMPRQRVGYHLRVLEEAGLIELVEERPRRGFVERVMGVTANAFLVDPGVLDAPGKADGVPEADGATAGAQVGGAGETGGDGGEQPTGGAGAAGVAEVAGVAGVAGSFRRVADQYAAEHLVEVAAGTVRDVTRMAAAADRQGARLLTFTLEARVRFAEPGDVHDFTDALADALSRVAARFDTPGGRPYRLVAGGHPAPGARETTGPPTPDTPETGASPAPGARGSSGRPASGSPGAGG</sequence>
<comment type="caution">
    <text evidence="2">The sequence shown here is derived from an EMBL/GenBank/DDBJ whole genome shotgun (WGS) entry which is preliminary data.</text>
</comment>
<reference evidence="2 3" key="1">
    <citation type="submission" date="2024-09" db="EMBL/GenBank/DDBJ databases">
        <authorList>
            <person name="Sun Q."/>
            <person name="Mori K."/>
        </authorList>
    </citation>
    <scope>NUCLEOTIDE SEQUENCE [LARGE SCALE GENOMIC DNA]</scope>
    <source>
        <strain evidence="2 3">JCM 3028</strain>
    </source>
</reference>
<feature type="compositionally biased region" description="Gly residues" evidence="1">
    <location>
        <begin position="113"/>
        <end position="133"/>
    </location>
</feature>